<comment type="catalytic activity">
    <reaction evidence="9 10">
        <text>L-cysteinyl-[protein] + hexadecanoyl-CoA = S-hexadecanoyl-L-cysteinyl-[protein] + CoA</text>
        <dbReference type="Rhea" id="RHEA:36683"/>
        <dbReference type="Rhea" id="RHEA-COMP:10131"/>
        <dbReference type="Rhea" id="RHEA-COMP:11032"/>
        <dbReference type="ChEBI" id="CHEBI:29950"/>
        <dbReference type="ChEBI" id="CHEBI:57287"/>
        <dbReference type="ChEBI" id="CHEBI:57379"/>
        <dbReference type="ChEBI" id="CHEBI:74151"/>
        <dbReference type="EC" id="2.3.1.225"/>
    </reaction>
</comment>
<evidence type="ECO:0000256" key="7">
    <source>
        <dbReference type="ARBA" id="ARBA00023288"/>
    </source>
</evidence>
<keyword evidence="2 10" id="KW-0808">Transferase</keyword>
<evidence type="ECO:0000256" key="6">
    <source>
        <dbReference type="ARBA" id="ARBA00023139"/>
    </source>
</evidence>
<dbReference type="GO" id="GO:0019706">
    <property type="term" value="F:protein-cysteine S-palmitoyltransferase activity"/>
    <property type="evidence" value="ECO:0007669"/>
    <property type="project" value="UniProtKB-EC"/>
</dbReference>
<dbReference type="AlphaFoldDB" id="A0A1X2HES8"/>
<evidence type="ECO:0000313" key="13">
    <source>
        <dbReference type="Proteomes" id="UP000242180"/>
    </source>
</evidence>
<evidence type="ECO:0000256" key="5">
    <source>
        <dbReference type="ARBA" id="ARBA00023136"/>
    </source>
</evidence>
<keyword evidence="3 10" id="KW-0812">Transmembrane</keyword>
<dbReference type="InterPro" id="IPR001594">
    <property type="entry name" value="Palmitoyltrfase_DHHC"/>
</dbReference>
<feature type="domain" description="Palmitoyltransferase DHHC" evidence="11">
    <location>
        <begin position="130"/>
        <end position="257"/>
    </location>
</feature>
<evidence type="ECO:0000256" key="2">
    <source>
        <dbReference type="ARBA" id="ARBA00022679"/>
    </source>
</evidence>
<dbReference type="PROSITE" id="PS50216">
    <property type="entry name" value="DHHC"/>
    <property type="match status" value="1"/>
</dbReference>
<dbReference type="Pfam" id="PF01529">
    <property type="entry name" value="DHHC"/>
    <property type="match status" value="1"/>
</dbReference>
<dbReference type="OMA" id="DGIVWDC"/>
<keyword evidence="5 10" id="KW-0472">Membrane</keyword>
<evidence type="ECO:0000256" key="8">
    <source>
        <dbReference type="ARBA" id="ARBA00023315"/>
    </source>
</evidence>
<evidence type="ECO:0000256" key="3">
    <source>
        <dbReference type="ARBA" id="ARBA00022692"/>
    </source>
</evidence>
<evidence type="ECO:0000313" key="12">
    <source>
        <dbReference type="EMBL" id="ORY97463.1"/>
    </source>
</evidence>
<evidence type="ECO:0000256" key="9">
    <source>
        <dbReference type="ARBA" id="ARBA00048048"/>
    </source>
</evidence>
<proteinExistence type="inferred from homology"/>
<accession>A0A1X2HES8</accession>
<dbReference type="PANTHER" id="PTHR12246">
    <property type="entry name" value="PALMITOYLTRANSFERASE ZDHHC16"/>
    <property type="match status" value="1"/>
</dbReference>
<dbReference type="InParanoid" id="A0A1X2HES8"/>
<organism evidence="12 13">
    <name type="scientific">Syncephalastrum racemosum</name>
    <name type="common">Filamentous fungus</name>
    <dbReference type="NCBI Taxonomy" id="13706"/>
    <lineage>
        <taxon>Eukaryota</taxon>
        <taxon>Fungi</taxon>
        <taxon>Fungi incertae sedis</taxon>
        <taxon>Mucoromycota</taxon>
        <taxon>Mucoromycotina</taxon>
        <taxon>Mucoromycetes</taxon>
        <taxon>Mucorales</taxon>
        <taxon>Syncephalastraceae</taxon>
        <taxon>Syncephalastrum</taxon>
    </lineage>
</organism>
<keyword evidence="6" id="KW-0564">Palmitate</keyword>
<dbReference type="Proteomes" id="UP000242180">
    <property type="component" value="Unassembled WGS sequence"/>
</dbReference>
<evidence type="ECO:0000256" key="4">
    <source>
        <dbReference type="ARBA" id="ARBA00022989"/>
    </source>
</evidence>
<dbReference type="OrthoDB" id="9909019at2759"/>
<protein>
    <recommendedName>
        <fullName evidence="10">Palmitoyltransferase</fullName>
        <ecNumber evidence="10">2.3.1.225</ecNumber>
    </recommendedName>
</protein>
<keyword evidence="7" id="KW-0449">Lipoprotein</keyword>
<dbReference type="STRING" id="13706.A0A1X2HES8"/>
<reference evidence="12 13" key="1">
    <citation type="submission" date="2016-07" db="EMBL/GenBank/DDBJ databases">
        <title>Pervasive Adenine N6-methylation of Active Genes in Fungi.</title>
        <authorList>
            <consortium name="DOE Joint Genome Institute"/>
            <person name="Mondo S.J."/>
            <person name="Dannebaum R.O."/>
            <person name="Kuo R.C."/>
            <person name="Labutti K."/>
            <person name="Haridas S."/>
            <person name="Kuo A."/>
            <person name="Salamov A."/>
            <person name="Ahrendt S.R."/>
            <person name="Lipzen A."/>
            <person name="Sullivan W."/>
            <person name="Andreopoulos W.B."/>
            <person name="Clum A."/>
            <person name="Lindquist E."/>
            <person name="Daum C."/>
            <person name="Ramamoorthy G.K."/>
            <person name="Gryganskyi A."/>
            <person name="Culley D."/>
            <person name="Magnuson J.K."/>
            <person name="James T.Y."/>
            <person name="O'Malley M.A."/>
            <person name="Stajich J.E."/>
            <person name="Spatafora J.W."/>
            <person name="Visel A."/>
            <person name="Grigoriev I.V."/>
        </authorList>
    </citation>
    <scope>NUCLEOTIDE SEQUENCE [LARGE SCALE GENOMIC DNA]</scope>
    <source>
        <strain evidence="12 13">NRRL 2496</strain>
    </source>
</reference>
<dbReference type="EC" id="2.3.1.225" evidence="10"/>
<comment type="domain">
    <text evidence="10">The DHHC domain is required for palmitoyltransferase activity.</text>
</comment>
<keyword evidence="13" id="KW-1185">Reference proteome</keyword>
<comment type="subcellular location">
    <subcellularLocation>
        <location evidence="1">Membrane</location>
        <topology evidence="1">Multi-pass membrane protein</topology>
    </subcellularLocation>
</comment>
<feature type="transmembrane region" description="Helical" evidence="10">
    <location>
        <begin position="177"/>
        <end position="200"/>
    </location>
</feature>
<name>A0A1X2HES8_SYNRA</name>
<evidence type="ECO:0000256" key="10">
    <source>
        <dbReference type="RuleBase" id="RU079119"/>
    </source>
</evidence>
<comment type="caution">
    <text evidence="12">The sequence shown here is derived from an EMBL/GenBank/DDBJ whole genome shotgun (WGS) entry which is preliminary data.</text>
</comment>
<gene>
    <name evidence="12" type="ORF">BCR43DRAFT_489810</name>
</gene>
<feature type="transmembrane region" description="Helical" evidence="10">
    <location>
        <begin position="65"/>
        <end position="86"/>
    </location>
</feature>
<sequence>MSILQQVNRCSDLMAQIVDRAIGKAGPVFIAVAVALIDMCALAYYLVIFPYCHSDFSETSILGKLYIATTLLFTFYMVYAIHFHYYMAITTHPGTMASEAESSSSIPHTGSAENDPSLRQVLLDMEEYSDYPKTCKKCHLPKPERAHHCSVCNQCILRFDHHCPWIHNCVGHFNHRYFVLFMTYLILSAAYFIGFGWRPFIVSLDLVNSDWPYYFPRPLMAFSMILAICMGLAIGALCLWHYYLIVTAQTTVEFYNNCYDKRMAKREGEVFVNMYNFGFKENLRRFFNVCEQFPWYTVLYPIPIPPRGNGRTFEKCEAFYLLPQSRQREQMQLQREVQDLEDIKDI</sequence>
<dbReference type="EMBL" id="MCGN01000004">
    <property type="protein sequence ID" value="ORY97463.1"/>
    <property type="molecule type" value="Genomic_DNA"/>
</dbReference>
<keyword evidence="8 10" id="KW-0012">Acyltransferase</keyword>
<evidence type="ECO:0000256" key="1">
    <source>
        <dbReference type="ARBA" id="ARBA00004141"/>
    </source>
</evidence>
<dbReference type="InterPro" id="IPR039859">
    <property type="entry name" value="PFA4/ZDH16/20/ERF2-like"/>
</dbReference>
<evidence type="ECO:0000259" key="11">
    <source>
        <dbReference type="Pfam" id="PF01529"/>
    </source>
</evidence>
<comment type="similarity">
    <text evidence="10">Belongs to the DHHC palmitoyltransferase family.</text>
</comment>
<dbReference type="GO" id="GO:0016020">
    <property type="term" value="C:membrane"/>
    <property type="evidence" value="ECO:0007669"/>
    <property type="project" value="UniProtKB-SubCell"/>
</dbReference>
<feature type="transmembrane region" description="Helical" evidence="10">
    <location>
        <begin position="220"/>
        <end position="245"/>
    </location>
</feature>
<keyword evidence="4 10" id="KW-1133">Transmembrane helix</keyword>
<feature type="transmembrane region" description="Helical" evidence="10">
    <location>
        <begin position="21"/>
        <end position="45"/>
    </location>
</feature>